<dbReference type="EMBL" id="CP038802">
    <property type="protein sequence ID" value="UTY27997.1"/>
    <property type="molecule type" value="Genomic_DNA"/>
</dbReference>
<evidence type="ECO:0000313" key="1">
    <source>
        <dbReference type="EMBL" id="UTY27997.1"/>
    </source>
</evidence>
<reference evidence="1" key="1">
    <citation type="submission" date="2019-04" db="EMBL/GenBank/DDBJ databases">
        <title>Whole genome sequencing of oral phylogroup 2 treponemes.</title>
        <authorList>
            <person name="Chan Y."/>
            <person name="Zeng H.H."/>
            <person name="Yu X.L."/>
            <person name="Leung W.K."/>
            <person name="Watt R.M."/>
        </authorList>
    </citation>
    <scope>NUCLEOTIDE SEQUENCE</scope>
    <source>
        <strain evidence="1">OMZ 847</strain>
    </source>
</reference>
<dbReference type="Pfam" id="PF14384">
    <property type="entry name" value="BrnA_antitoxin"/>
    <property type="match status" value="1"/>
</dbReference>
<accession>A0ABY5HSU1</accession>
<proteinExistence type="predicted"/>
<protein>
    <recommendedName>
        <fullName evidence="3">BrnA antitoxin of type II toxin-antitoxin system</fullName>
    </recommendedName>
</protein>
<name>A0ABY5HSU1_9SPIR</name>
<dbReference type="RefSeq" id="WP_002672175.1">
    <property type="nucleotide sequence ID" value="NZ_CP038802.1"/>
</dbReference>
<gene>
    <name evidence="1" type="ORF">E4N76_02630</name>
</gene>
<dbReference type="Proteomes" id="UP001059401">
    <property type="component" value="Chromosome"/>
</dbReference>
<sequence>MKTMTLDEVKNLPPLTEKRLNEIKNFQNTDFSDCPKQTKEDLKQFRPYYELRAESQKPKNNTIQVTIDTDIIEALKAQGKEYQTFINAILRKAVFG</sequence>
<keyword evidence="2" id="KW-1185">Reference proteome</keyword>
<dbReference type="InterPro" id="IPR025528">
    <property type="entry name" value="BrnA_antitoxin"/>
</dbReference>
<evidence type="ECO:0008006" key="3">
    <source>
        <dbReference type="Google" id="ProtNLM"/>
    </source>
</evidence>
<organism evidence="1 2">
    <name type="scientific">Treponema putidum</name>
    <dbReference type="NCBI Taxonomy" id="221027"/>
    <lineage>
        <taxon>Bacteria</taxon>
        <taxon>Pseudomonadati</taxon>
        <taxon>Spirochaetota</taxon>
        <taxon>Spirochaetia</taxon>
        <taxon>Spirochaetales</taxon>
        <taxon>Treponemataceae</taxon>
        <taxon>Treponema</taxon>
    </lineage>
</organism>
<evidence type="ECO:0000313" key="2">
    <source>
        <dbReference type="Proteomes" id="UP001059401"/>
    </source>
</evidence>